<dbReference type="Proteomes" id="UP000076532">
    <property type="component" value="Unassembled WGS sequence"/>
</dbReference>
<evidence type="ECO:0000313" key="2">
    <source>
        <dbReference type="Proteomes" id="UP000076532"/>
    </source>
</evidence>
<dbReference type="SUPFAM" id="SSF82171">
    <property type="entry name" value="DPP6 N-terminal domain-like"/>
    <property type="match status" value="1"/>
</dbReference>
<sequence>MPWDVSPIEAEKDSESALCESEKPTVKAIVAWLLSYIRNWQGPFHAPGKVTSVAFSPDGKRIASTSLDGKTIHIFDMPTDASSSSVQGFKSSSRLVNGRMQNSPTELLFWAHRTGLWRPNSTMVIGRQSTRLDLTKSPDQRRWEPDKAFLRVTEWNNTAHMNQM</sequence>
<dbReference type="EMBL" id="KV417746">
    <property type="protein sequence ID" value="KZP07568.1"/>
    <property type="molecule type" value="Genomic_DNA"/>
</dbReference>
<dbReference type="SMART" id="SM00320">
    <property type="entry name" value="WD40"/>
    <property type="match status" value="1"/>
</dbReference>
<dbReference type="OrthoDB" id="972532at2759"/>
<keyword evidence="2" id="KW-1185">Reference proteome</keyword>
<accession>A0A165WD09</accession>
<reference evidence="1 2" key="1">
    <citation type="journal article" date="2016" name="Mol. Biol. Evol.">
        <title>Comparative Genomics of Early-Diverging Mushroom-Forming Fungi Provides Insights into the Origins of Lignocellulose Decay Capabilities.</title>
        <authorList>
            <person name="Nagy L.G."/>
            <person name="Riley R."/>
            <person name="Tritt A."/>
            <person name="Adam C."/>
            <person name="Daum C."/>
            <person name="Floudas D."/>
            <person name="Sun H."/>
            <person name="Yadav J.S."/>
            <person name="Pangilinan J."/>
            <person name="Larsson K.H."/>
            <person name="Matsuura K."/>
            <person name="Barry K."/>
            <person name="Labutti K."/>
            <person name="Kuo R."/>
            <person name="Ohm R.A."/>
            <person name="Bhattacharya S.S."/>
            <person name="Shirouzu T."/>
            <person name="Yoshinaga Y."/>
            <person name="Martin F.M."/>
            <person name="Grigoriev I.V."/>
            <person name="Hibbett D.S."/>
        </authorList>
    </citation>
    <scope>NUCLEOTIDE SEQUENCE [LARGE SCALE GENOMIC DNA]</scope>
    <source>
        <strain evidence="1 2">CBS 109695</strain>
    </source>
</reference>
<dbReference type="Gene3D" id="2.130.10.10">
    <property type="entry name" value="YVTN repeat-like/Quinoprotein amine dehydrogenase"/>
    <property type="match status" value="1"/>
</dbReference>
<proteinExistence type="predicted"/>
<dbReference type="InterPro" id="IPR015943">
    <property type="entry name" value="WD40/YVTN_repeat-like_dom_sf"/>
</dbReference>
<protein>
    <recommendedName>
        <fullName evidence="3">WD40 repeat-like protein</fullName>
    </recommendedName>
</protein>
<organism evidence="1 2">
    <name type="scientific">Athelia psychrophila</name>
    <dbReference type="NCBI Taxonomy" id="1759441"/>
    <lineage>
        <taxon>Eukaryota</taxon>
        <taxon>Fungi</taxon>
        <taxon>Dikarya</taxon>
        <taxon>Basidiomycota</taxon>
        <taxon>Agaricomycotina</taxon>
        <taxon>Agaricomycetes</taxon>
        <taxon>Agaricomycetidae</taxon>
        <taxon>Atheliales</taxon>
        <taxon>Atheliaceae</taxon>
        <taxon>Athelia</taxon>
    </lineage>
</organism>
<name>A0A165WD09_9AGAM</name>
<dbReference type="InterPro" id="IPR001680">
    <property type="entry name" value="WD40_rpt"/>
</dbReference>
<dbReference type="Pfam" id="PF00400">
    <property type="entry name" value="WD40"/>
    <property type="match status" value="1"/>
</dbReference>
<evidence type="ECO:0000313" key="1">
    <source>
        <dbReference type="EMBL" id="KZP07568.1"/>
    </source>
</evidence>
<dbReference type="AlphaFoldDB" id="A0A165WD09"/>
<evidence type="ECO:0008006" key="3">
    <source>
        <dbReference type="Google" id="ProtNLM"/>
    </source>
</evidence>
<gene>
    <name evidence="1" type="ORF">FIBSPDRAFT_939432</name>
</gene>